<dbReference type="Proteomes" id="UP000009168">
    <property type="component" value="Unassembled WGS sequence"/>
</dbReference>
<dbReference type="Pfam" id="PF00209">
    <property type="entry name" value="SNF"/>
    <property type="match status" value="1"/>
</dbReference>
<feature type="compositionally biased region" description="Basic and acidic residues" evidence="7">
    <location>
        <begin position="567"/>
        <end position="582"/>
    </location>
</feature>
<feature type="transmembrane region" description="Helical" evidence="8">
    <location>
        <begin position="294"/>
        <end position="311"/>
    </location>
</feature>
<organism evidence="9 10">
    <name type="scientific">Tetrahymena thermophila (strain SB210)</name>
    <dbReference type="NCBI Taxonomy" id="312017"/>
    <lineage>
        <taxon>Eukaryota</taxon>
        <taxon>Sar</taxon>
        <taxon>Alveolata</taxon>
        <taxon>Ciliophora</taxon>
        <taxon>Intramacronucleata</taxon>
        <taxon>Oligohymenophorea</taxon>
        <taxon>Hymenostomatida</taxon>
        <taxon>Tetrahymenina</taxon>
        <taxon>Tetrahymenidae</taxon>
        <taxon>Tetrahymena</taxon>
    </lineage>
</organism>
<keyword evidence="3 6" id="KW-0812">Transmembrane</keyword>
<evidence type="ECO:0000256" key="2">
    <source>
        <dbReference type="ARBA" id="ARBA00022448"/>
    </source>
</evidence>
<feature type="transmembrane region" description="Helical" evidence="8">
    <location>
        <begin position="435"/>
        <end position="455"/>
    </location>
</feature>
<dbReference type="InterPro" id="IPR037272">
    <property type="entry name" value="SNS_sf"/>
</dbReference>
<dbReference type="CDD" id="cd10324">
    <property type="entry name" value="SLC6sbd"/>
    <property type="match status" value="1"/>
</dbReference>
<dbReference type="PROSITE" id="PS50267">
    <property type="entry name" value="NA_NEUROTRAN_SYMP_3"/>
    <property type="match status" value="1"/>
</dbReference>
<dbReference type="RefSeq" id="XP_001027807.1">
    <property type="nucleotide sequence ID" value="XM_001027807.3"/>
</dbReference>
<comment type="similarity">
    <text evidence="6">Belongs to the sodium:neurotransmitter symporter (SNF) (TC 2.A.22) family.</text>
</comment>
<dbReference type="OMA" id="FNNINHR"/>
<evidence type="ECO:0000313" key="9">
    <source>
        <dbReference type="EMBL" id="EAS07565.1"/>
    </source>
</evidence>
<dbReference type="GO" id="GO:0005886">
    <property type="term" value="C:plasma membrane"/>
    <property type="evidence" value="ECO:0007669"/>
    <property type="project" value="TreeGrafter"/>
</dbReference>
<dbReference type="PANTHER" id="PTHR11616:SF240">
    <property type="entry name" value="BLOATED TUBULES, ISOFORM B-RELATED"/>
    <property type="match status" value="1"/>
</dbReference>
<keyword evidence="10" id="KW-1185">Reference proteome</keyword>
<name>I7MMZ3_TETTS</name>
<dbReference type="HOGENOM" id="CLU_006855_9_5_1"/>
<sequence length="588" mass="68105">MHEKLFGQKERPKPKPLTLLTKNEQYKLEHWYDENKDAHENRGEHRAAFNRQLDENHHERDRFNSYYEYLVSVLGFAAGFGSVWRFPYLIFKNGGGVFLIPYFIFLFLIGFPSFYFETAIGQIFQRGPPLIFEKIHKKWKGLGIFPVCVNFSMSTYYNLILAYSIYFLWKSFTYPLPWKLENLEENQKPWNKDYFYKNFLNSSSGLDELGGIVWPIFFCYLLSQVIVYFCIQKGVSVSGKIALFTATSPYILLFILMLRGLFLEGAFTGISYLFSPDWSKLSDLQVWVDAANQIIFQVSTGCGVLIIFGSYRPVSQEIKQTSYMVPMLTVLCGFLASFVIFSFMGYMSHLTGQSIQDIPLSGPDLAFVVFPAVLTLMPFSNLLSIIFFLTMVFLGIDTQFAFMDGLAGSIEDEFHGTDAKIFNITITQKHIRMGICSIVSLSAFLYSTQAGFYYLEFIDSYGVGINLITAVFMEVYFFNWMENWDTLEIKITQYIGEPTPQIYKTLLKYSVPVFTGLLGGLAVILQLLKINKQAWWVSIIGWAFTLYPYYAIYYYYKKYKDEKPIQGKTSQEREEQGNKELEQELVEY</sequence>
<dbReference type="PRINTS" id="PR00176">
    <property type="entry name" value="NANEUSMPORT"/>
</dbReference>
<evidence type="ECO:0000256" key="7">
    <source>
        <dbReference type="SAM" id="MobiDB-lite"/>
    </source>
</evidence>
<dbReference type="GO" id="GO:0035725">
    <property type="term" value="P:sodium ion transmembrane transport"/>
    <property type="evidence" value="ECO:0007669"/>
    <property type="project" value="TreeGrafter"/>
</dbReference>
<reference evidence="10" key="1">
    <citation type="journal article" date="2006" name="PLoS Biol.">
        <title>Macronuclear genome sequence of the ciliate Tetrahymena thermophila, a model eukaryote.</title>
        <authorList>
            <person name="Eisen J.A."/>
            <person name="Coyne R.S."/>
            <person name="Wu M."/>
            <person name="Wu D."/>
            <person name="Thiagarajan M."/>
            <person name="Wortman J.R."/>
            <person name="Badger J.H."/>
            <person name="Ren Q."/>
            <person name="Amedeo P."/>
            <person name="Jones K.M."/>
            <person name="Tallon L.J."/>
            <person name="Delcher A.L."/>
            <person name="Salzberg S.L."/>
            <person name="Silva J.C."/>
            <person name="Haas B.J."/>
            <person name="Majoros W.H."/>
            <person name="Farzad M."/>
            <person name="Carlton J.M."/>
            <person name="Smith R.K. Jr."/>
            <person name="Garg J."/>
            <person name="Pearlman R.E."/>
            <person name="Karrer K.M."/>
            <person name="Sun L."/>
            <person name="Manning G."/>
            <person name="Elde N.C."/>
            <person name="Turkewitz A.P."/>
            <person name="Asai D.J."/>
            <person name="Wilkes D.E."/>
            <person name="Wang Y."/>
            <person name="Cai H."/>
            <person name="Collins K."/>
            <person name="Stewart B.A."/>
            <person name="Lee S.R."/>
            <person name="Wilamowska K."/>
            <person name="Weinberg Z."/>
            <person name="Ruzzo W.L."/>
            <person name="Wloga D."/>
            <person name="Gaertig J."/>
            <person name="Frankel J."/>
            <person name="Tsao C.-C."/>
            <person name="Gorovsky M.A."/>
            <person name="Keeling P.J."/>
            <person name="Waller R.F."/>
            <person name="Patron N.J."/>
            <person name="Cherry J.M."/>
            <person name="Stover N.A."/>
            <person name="Krieger C.J."/>
            <person name="del Toro C."/>
            <person name="Ryder H.F."/>
            <person name="Williamson S.C."/>
            <person name="Barbeau R.A."/>
            <person name="Hamilton E.P."/>
            <person name="Orias E."/>
        </authorList>
    </citation>
    <scope>NUCLEOTIDE SEQUENCE [LARGE SCALE GENOMIC DNA]</scope>
    <source>
        <strain evidence="10">SB210</strain>
    </source>
</reference>
<dbReference type="KEGG" id="tet:TTHERM_00678310"/>
<dbReference type="InParanoid" id="I7MMZ3"/>
<dbReference type="eggNOG" id="KOG3659">
    <property type="taxonomic scope" value="Eukaryota"/>
</dbReference>
<dbReference type="SUPFAM" id="SSF161070">
    <property type="entry name" value="SNF-like"/>
    <property type="match status" value="1"/>
</dbReference>
<feature type="transmembrane region" description="Helical" evidence="8">
    <location>
        <begin position="96"/>
        <end position="116"/>
    </location>
</feature>
<protein>
    <recommendedName>
        <fullName evidence="6">Transporter</fullName>
    </recommendedName>
</protein>
<feature type="transmembrane region" description="Helical" evidence="8">
    <location>
        <begin position="66"/>
        <end position="84"/>
    </location>
</feature>
<feature type="transmembrane region" description="Helical" evidence="8">
    <location>
        <begin position="367"/>
        <end position="394"/>
    </location>
</feature>
<dbReference type="GeneID" id="7834427"/>
<dbReference type="OrthoDB" id="6581954at2759"/>
<feature type="transmembrane region" description="Helical" evidence="8">
    <location>
        <begin position="323"/>
        <end position="347"/>
    </location>
</feature>
<keyword evidence="6" id="KW-0769">Symport</keyword>
<dbReference type="AlphaFoldDB" id="I7MMZ3"/>
<feature type="transmembrane region" description="Helical" evidence="8">
    <location>
        <begin position="509"/>
        <end position="528"/>
    </location>
</feature>
<evidence type="ECO:0000256" key="8">
    <source>
        <dbReference type="SAM" id="Phobius"/>
    </source>
</evidence>
<keyword evidence="5 8" id="KW-0472">Membrane</keyword>
<keyword evidence="2 6" id="KW-0813">Transport</keyword>
<feature type="transmembrane region" description="Helical" evidence="8">
    <location>
        <begin position="144"/>
        <end position="169"/>
    </location>
</feature>
<evidence type="ECO:0000256" key="5">
    <source>
        <dbReference type="ARBA" id="ARBA00023136"/>
    </source>
</evidence>
<dbReference type="PROSITE" id="PS00610">
    <property type="entry name" value="NA_NEUROTRAN_SYMP_1"/>
    <property type="match status" value="1"/>
</dbReference>
<feature type="region of interest" description="Disordered" evidence="7">
    <location>
        <begin position="567"/>
        <end position="588"/>
    </location>
</feature>
<evidence type="ECO:0000256" key="4">
    <source>
        <dbReference type="ARBA" id="ARBA00022989"/>
    </source>
</evidence>
<comment type="subcellular location">
    <subcellularLocation>
        <location evidence="1">Membrane</location>
        <topology evidence="1">Multi-pass membrane protein</topology>
    </subcellularLocation>
</comment>
<dbReference type="GO" id="GO:0015293">
    <property type="term" value="F:symporter activity"/>
    <property type="evidence" value="ECO:0007669"/>
    <property type="project" value="UniProtKB-KW"/>
</dbReference>
<gene>
    <name evidence="9" type="ORF">TTHERM_00678310</name>
</gene>
<proteinExistence type="inferred from homology"/>
<evidence type="ECO:0000313" key="10">
    <source>
        <dbReference type="Proteomes" id="UP000009168"/>
    </source>
</evidence>
<evidence type="ECO:0000256" key="1">
    <source>
        <dbReference type="ARBA" id="ARBA00004141"/>
    </source>
</evidence>
<evidence type="ECO:0000256" key="6">
    <source>
        <dbReference type="RuleBase" id="RU003732"/>
    </source>
</evidence>
<feature type="transmembrane region" description="Helical" evidence="8">
    <location>
        <begin position="461"/>
        <end position="481"/>
    </location>
</feature>
<dbReference type="EMBL" id="GG662216">
    <property type="protein sequence ID" value="EAS07565.1"/>
    <property type="molecule type" value="Genomic_DNA"/>
</dbReference>
<dbReference type="PANTHER" id="PTHR11616">
    <property type="entry name" value="SODIUM/CHLORIDE DEPENDENT TRANSPORTER"/>
    <property type="match status" value="1"/>
</dbReference>
<dbReference type="InterPro" id="IPR000175">
    <property type="entry name" value="Na/ntran_symport"/>
</dbReference>
<keyword evidence="4 8" id="KW-1133">Transmembrane helix</keyword>
<evidence type="ECO:0000256" key="3">
    <source>
        <dbReference type="ARBA" id="ARBA00022692"/>
    </source>
</evidence>
<accession>I7MMZ3</accession>
<feature type="transmembrane region" description="Helical" evidence="8">
    <location>
        <begin position="212"/>
        <end position="231"/>
    </location>
</feature>
<feature type="transmembrane region" description="Helical" evidence="8">
    <location>
        <begin position="534"/>
        <end position="556"/>
    </location>
</feature>
<feature type="transmembrane region" description="Helical" evidence="8">
    <location>
        <begin position="251"/>
        <end position="274"/>
    </location>
</feature>